<name>A0A1D1XTH3_9ARAE</name>
<sequence>IQDVFNRCNLRDQQVEELGLFLLQIGSAAPISDHGDRRLWCRETIGGFTVKSALRMLATGSVKVHWYKSVWISRAPIKIRTFYGTLPIRAYLLVTRLRNGRGT</sequence>
<proteinExistence type="predicted"/>
<accession>A0A1D1XTH3</accession>
<organism evidence="1">
    <name type="scientific">Anthurium amnicola</name>
    <dbReference type="NCBI Taxonomy" id="1678845"/>
    <lineage>
        <taxon>Eukaryota</taxon>
        <taxon>Viridiplantae</taxon>
        <taxon>Streptophyta</taxon>
        <taxon>Embryophyta</taxon>
        <taxon>Tracheophyta</taxon>
        <taxon>Spermatophyta</taxon>
        <taxon>Magnoliopsida</taxon>
        <taxon>Liliopsida</taxon>
        <taxon>Araceae</taxon>
        <taxon>Pothoideae</taxon>
        <taxon>Potheae</taxon>
        <taxon>Anthurium</taxon>
    </lineage>
</organism>
<dbReference type="AlphaFoldDB" id="A0A1D1XTH3"/>
<feature type="non-terminal residue" evidence="1">
    <location>
        <position position="1"/>
    </location>
</feature>
<reference evidence="1" key="1">
    <citation type="submission" date="2015-07" db="EMBL/GenBank/DDBJ databases">
        <title>Transcriptome Assembly of Anthurium amnicola.</title>
        <authorList>
            <person name="Suzuki J."/>
        </authorList>
    </citation>
    <scope>NUCLEOTIDE SEQUENCE</scope>
</reference>
<protein>
    <submittedName>
        <fullName evidence="1">Cytochrome P450 82A2</fullName>
    </submittedName>
</protein>
<evidence type="ECO:0000313" key="1">
    <source>
        <dbReference type="EMBL" id="JAT45679.1"/>
    </source>
</evidence>
<gene>
    <name evidence="1" type="primary">CYP82A2_2</name>
    <name evidence="1" type="ORF">g.145637</name>
</gene>
<dbReference type="EMBL" id="GDJX01022257">
    <property type="protein sequence ID" value="JAT45679.1"/>
    <property type="molecule type" value="Transcribed_RNA"/>
</dbReference>